<feature type="compositionally biased region" description="Low complexity" evidence="23">
    <location>
        <begin position="379"/>
        <end position="391"/>
    </location>
</feature>
<feature type="compositionally biased region" description="Basic and acidic residues" evidence="23">
    <location>
        <begin position="392"/>
        <end position="406"/>
    </location>
</feature>
<keyword evidence="10" id="KW-0805">Transcription regulation</keyword>
<evidence type="ECO:0000256" key="24">
    <source>
        <dbReference type="SAM" id="SignalP"/>
    </source>
</evidence>
<feature type="chain" id="PRO_5040442638" description="Trimethylguanosine synthase" evidence="24">
    <location>
        <begin position="23"/>
        <end position="849"/>
    </location>
</feature>
<comment type="catalytic activity">
    <reaction evidence="16">
        <text>a 5'-end (N(2),N(7)-dimethyl 5'-triphosphoguanosine)-ribonucleoside in snRNA + S-adenosyl-L-methionine = a 5'-end (N(2),N(2),N(7)-trimethyl 5'-triphosphoguanosine)-ribonucleoside in snRNA + S-adenosyl-L-homocysteine + H(+)</text>
        <dbReference type="Rhea" id="RHEA:78479"/>
        <dbReference type="Rhea" id="RHEA-COMP:19087"/>
        <dbReference type="Rhea" id="RHEA-COMP:19089"/>
        <dbReference type="ChEBI" id="CHEBI:15378"/>
        <dbReference type="ChEBI" id="CHEBI:57856"/>
        <dbReference type="ChEBI" id="CHEBI:59789"/>
        <dbReference type="ChEBI" id="CHEBI:167623"/>
        <dbReference type="ChEBI" id="CHEBI:172880"/>
    </reaction>
    <physiologicalReaction direction="left-to-right" evidence="16">
        <dbReference type="Rhea" id="RHEA:78480"/>
    </physiologicalReaction>
</comment>
<evidence type="ECO:0000313" key="25">
    <source>
        <dbReference type="EMBL" id="KAG0320430.1"/>
    </source>
</evidence>
<keyword evidence="12" id="KW-0539">Nucleus</keyword>
<feature type="compositionally biased region" description="Low complexity" evidence="23">
    <location>
        <begin position="330"/>
        <end position="371"/>
    </location>
</feature>
<evidence type="ECO:0000256" key="9">
    <source>
        <dbReference type="ARBA" id="ARBA00022691"/>
    </source>
</evidence>
<dbReference type="GO" id="GO:0005737">
    <property type="term" value="C:cytoplasm"/>
    <property type="evidence" value="ECO:0007669"/>
    <property type="project" value="UniProtKB-SubCell"/>
</dbReference>
<evidence type="ECO:0000256" key="19">
    <source>
        <dbReference type="ARBA" id="ARBA00057179"/>
    </source>
</evidence>
<dbReference type="FunFam" id="3.40.50.150:FF:000066">
    <property type="entry name" value="Trimethylguanosine synthase 1"/>
    <property type="match status" value="1"/>
</dbReference>
<dbReference type="CDD" id="cd02440">
    <property type="entry name" value="AdoMet_MTases"/>
    <property type="match status" value="1"/>
</dbReference>
<comment type="similarity">
    <text evidence="13">Belongs to the methyltransferase superfamily. Trimethylguanosine synthase family.</text>
</comment>
<dbReference type="EMBL" id="JAAAIP010000283">
    <property type="protein sequence ID" value="KAG0320430.1"/>
    <property type="molecule type" value="Genomic_DNA"/>
</dbReference>
<feature type="compositionally biased region" description="Polar residues" evidence="23">
    <location>
        <begin position="459"/>
        <end position="487"/>
    </location>
</feature>
<dbReference type="GO" id="GO:0005730">
    <property type="term" value="C:nucleolus"/>
    <property type="evidence" value="ECO:0007669"/>
    <property type="project" value="UniProtKB-SubCell"/>
</dbReference>
<evidence type="ECO:0000256" key="17">
    <source>
        <dbReference type="ARBA" id="ARBA00049075"/>
    </source>
</evidence>
<evidence type="ECO:0000256" key="21">
    <source>
        <dbReference type="ARBA" id="ARBA00079339"/>
    </source>
</evidence>
<dbReference type="PANTHER" id="PTHR14741">
    <property type="entry name" value="S-ADENOSYLMETHIONINE-DEPENDENT METHYLTRANSFERASE RELATED"/>
    <property type="match status" value="1"/>
</dbReference>
<organism evidence="25 26">
    <name type="scientific">Dissophora globulifera</name>
    <dbReference type="NCBI Taxonomy" id="979702"/>
    <lineage>
        <taxon>Eukaryota</taxon>
        <taxon>Fungi</taxon>
        <taxon>Fungi incertae sedis</taxon>
        <taxon>Mucoromycota</taxon>
        <taxon>Mortierellomycotina</taxon>
        <taxon>Mortierellomycetes</taxon>
        <taxon>Mortierellales</taxon>
        <taxon>Mortierellaceae</taxon>
        <taxon>Dissophora</taxon>
    </lineage>
</organism>
<evidence type="ECO:0000256" key="13">
    <source>
        <dbReference type="ARBA" id="ARBA00025783"/>
    </source>
</evidence>
<proteinExistence type="inferred from homology"/>
<comment type="catalytic activity">
    <reaction evidence="14">
        <text>a 5'-end (N(2),N(7)-dimethyl 5'-triphosphoguanosine)-ribonucleoside in snoRNA + S-adenosyl-L-methionine = a 5'-end (N(2),N(2),N(7)-trimethyl 5'-triphosphoguanosine)-ribonucleoside in snoRNA + S-adenosyl-L-homocysteine + H(+)</text>
        <dbReference type="Rhea" id="RHEA:78507"/>
        <dbReference type="Rhea" id="RHEA-COMP:19088"/>
        <dbReference type="Rhea" id="RHEA-COMP:19090"/>
        <dbReference type="ChEBI" id="CHEBI:15378"/>
        <dbReference type="ChEBI" id="CHEBI:57856"/>
        <dbReference type="ChEBI" id="CHEBI:59789"/>
        <dbReference type="ChEBI" id="CHEBI:167623"/>
        <dbReference type="ChEBI" id="CHEBI:172880"/>
    </reaction>
    <physiologicalReaction direction="left-to-right" evidence="14">
        <dbReference type="Rhea" id="RHEA:78508"/>
    </physiologicalReaction>
</comment>
<comment type="subcellular location">
    <subcellularLocation>
        <location evidence="2">Cytoplasm</location>
    </subcellularLocation>
    <subcellularLocation>
        <location evidence="1">Nucleus</location>
        <location evidence="1">Cajal body</location>
    </subcellularLocation>
    <subcellularLocation>
        <location evidence="3">Nucleus</location>
        <location evidence="3">Nucleolus</location>
    </subcellularLocation>
</comment>
<dbReference type="Proteomes" id="UP000738325">
    <property type="component" value="Unassembled WGS sequence"/>
</dbReference>
<feature type="region of interest" description="Disordered" evidence="23">
    <location>
        <begin position="583"/>
        <end position="607"/>
    </location>
</feature>
<sequence>MTSAIHIALLLPLLCFVSVAIASQDHYDALVSGALFDGVNTADPHADDLSVFKDSKNHADAVASILQYSANGAAFDPSTGIHTRPEAYFGYLQNVASFPAFHFLGVEDKQRTLQLSGGGTEELLDQIVENYFGSEQDQASSYVRHWQRKLIATEEERARKEQVREAFRKLIPRMVAKVEWRKWVLSLVTIRKPKGTDEVSFELVHVRLTISRDADDGRVVIDPQEASLITSSYSMTGRYTSFYSEEISRFIEKTTVDKFLENMTMHGLAGGEEGKEKGEMLTKPLRGSSQKWFHTVTTMQKSHTRRKAKKLKLRAIRTEVSKTFQLQLQQQQHQLQQQPQPTPLQQHPHPHQQKQQQQQQQQQLSKSSSKSKATKSKTTDPLSSSQLPTTLSKREIRHAVKIERRAAKAASKRALKAAAQERQRNPRKSRQDASGDASDRSSDSDSDDEPPQLIPISRDSAQTSISSGTTNGFKAKNSGRSEPTITSLAPHGDSSDDGSEIDNNGALTEHSNVSRSAEDPFSALLQAIQSRTKLDLSITPRTQPQQPRDRKRKRGQDRSTEDTGHAELLDFNHRMEDYATMEEDVSEDSTLEEHEAKRIKPNSRETYEQQQQSLDNAVDRLVDYTESTQLPKNMQKYWNQRYRYFRLYDQGIKLDKEGWYSVTPEKIALHIAERCACDVIIDAFCGVGGNAIQFALTCHRVIAIDIDPVRLMCARNNAKVYGVEDRIEFICGDYMTLIPKLKADVVFLSPPWGGPGYLTQDEFDIKKDIPMDGEVLFNETRKITNNIAYYLPRNSNVDQIGQLAGSDGTCEIEKNVLNKVCKAWTAYYGELAVPEGDESMEDGGYDYEQ</sequence>
<comment type="catalytic activity">
    <reaction evidence="17">
        <text>a 5'-end (N(7)-methyl 5'-triphosphoguanosine)-ribonucleoside in snRNA + S-adenosyl-L-methionine = a 5'-end (N(2),N(7)-dimethyl 5'-triphosphoguanosine)-ribonucleoside in snRNA + S-adenosyl-L-homocysteine + H(+)</text>
        <dbReference type="Rhea" id="RHEA:78471"/>
        <dbReference type="Rhea" id="RHEA-COMP:19085"/>
        <dbReference type="Rhea" id="RHEA-COMP:19087"/>
        <dbReference type="ChEBI" id="CHEBI:15378"/>
        <dbReference type="ChEBI" id="CHEBI:57856"/>
        <dbReference type="ChEBI" id="CHEBI:59789"/>
        <dbReference type="ChEBI" id="CHEBI:156461"/>
        <dbReference type="ChEBI" id="CHEBI:172880"/>
    </reaction>
    <physiologicalReaction direction="left-to-right" evidence="17">
        <dbReference type="Rhea" id="RHEA:78472"/>
    </physiologicalReaction>
</comment>
<comment type="function">
    <text evidence="19">Catalyzes the 2 serial methylation steps for the conversion of the 7-monomethylguanosine (m(7)G) caps of snRNAs and snoRNAs to a 2,2,7-trimethylguanosine (m(2,2,7)G) cap structure. The enzyme is specific for guanine, and N7 methylation must precede N2 methylation. Hypermethylation of the m7G cap of U snRNAs leads to their concentration in nuclear foci, their colocalization with coilin and the formation of canonical Cajal bodies (CBs). Plays a role in transcriptional regulation.</text>
</comment>
<gene>
    <name evidence="25" type="primary">TGS1</name>
    <name evidence="25" type="ORF">BGZ99_004517</name>
</gene>
<evidence type="ECO:0000256" key="6">
    <source>
        <dbReference type="ARBA" id="ARBA00022553"/>
    </source>
</evidence>
<keyword evidence="8" id="KW-0808">Transferase</keyword>
<dbReference type="GO" id="GO:0071164">
    <property type="term" value="F:RNA cap trimethylguanosine synthase activity"/>
    <property type="evidence" value="ECO:0007669"/>
    <property type="project" value="TreeGrafter"/>
</dbReference>
<feature type="signal peptide" evidence="24">
    <location>
        <begin position="1"/>
        <end position="22"/>
    </location>
</feature>
<keyword evidence="6" id="KW-0597">Phosphoprotein</keyword>
<keyword evidence="5" id="KW-0963">Cytoplasm</keyword>
<evidence type="ECO:0000256" key="16">
    <source>
        <dbReference type="ARBA" id="ARBA00048763"/>
    </source>
</evidence>
<evidence type="ECO:0000256" key="11">
    <source>
        <dbReference type="ARBA" id="ARBA00023163"/>
    </source>
</evidence>
<feature type="compositionally biased region" description="Polar residues" evidence="23">
    <location>
        <begin position="501"/>
        <end position="515"/>
    </location>
</feature>
<evidence type="ECO:0000256" key="15">
    <source>
        <dbReference type="ARBA" id="ARBA00048740"/>
    </source>
</evidence>
<feature type="compositionally biased region" description="Basic and acidic residues" evidence="23">
    <location>
        <begin position="556"/>
        <end position="570"/>
    </location>
</feature>
<evidence type="ECO:0000256" key="20">
    <source>
        <dbReference type="ARBA" id="ARBA00064494"/>
    </source>
</evidence>
<evidence type="ECO:0000256" key="4">
    <source>
        <dbReference type="ARBA" id="ARBA00018517"/>
    </source>
</evidence>
<evidence type="ECO:0000256" key="23">
    <source>
        <dbReference type="SAM" id="MobiDB-lite"/>
    </source>
</evidence>
<feature type="compositionally biased region" description="Basic and acidic residues" evidence="23">
    <location>
        <begin position="419"/>
        <end position="443"/>
    </location>
</feature>
<evidence type="ECO:0000313" key="26">
    <source>
        <dbReference type="Proteomes" id="UP000738325"/>
    </source>
</evidence>
<comment type="caution">
    <text evidence="25">The sequence shown here is derived from an EMBL/GenBank/DDBJ whole genome shotgun (WGS) entry which is preliminary data.</text>
</comment>
<evidence type="ECO:0000256" key="1">
    <source>
        <dbReference type="ARBA" id="ARBA00004408"/>
    </source>
</evidence>
<reference evidence="25" key="1">
    <citation type="journal article" date="2020" name="Fungal Divers.">
        <title>Resolving the Mortierellaceae phylogeny through synthesis of multi-gene phylogenetics and phylogenomics.</title>
        <authorList>
            <person name="Vandepol N."/>
            <person name="Liber J."/>
            <person name="Desiro A."/>
            <person name="Na H."/>
            <person name="Kennedy M."/>
            <person name="Barry K."/>
            <person name="Grigoriev I.V."/>
            <person name="Miller A.N."/>
            <person name="O'Donnell K."/>
            <person name="Stajich J.E."/>
            <person name="Bonito G."/>
        </authorList>
    </citation>
    <scope>NUCLEOTIDE SEQUENCE</scope>
    <source>
        <strain evidence="25">REB-010B</strain>
    </source>
</reference>
<evidence type="ECO:0000256" key="12">
    <source>
        <dbReference type="ARBA" id="ARBA00023242"/>
    </source>
</evidence>
<keyword evidence="24" id="KW-0732">Signal</keyword>
<protein>
    <recommendedName>
        <fullName evidence="4">Trimethylguanosine synthase</fullName>
    </recommendedName>
    <alternativeName>
        <fullName evidence="18">Cap-specific guanine-N(2) methyltransferase</fullName>
    </alternativeName>
    <alternativeName>
        <fullName evidence="21">Nuclear receptor coactivator 6-interacting protein</fullName>
    </alternativeName>
    <alternativeName>
        <fullName evidence="22">PRIP-interacting protein with methyltransferase motif</fullName>
    </alternativeName>
</protein>
<evidence type="ECO:0000256" key="10">
    <source>
        <dbReference type="ARBA" id="ARBA00023015"/>
    </source>
</evidence>
<evidence type="ECO:0000256" key="22">
    <source>
        <dbReference type="ARBA" id="ARBA00081504"/>
    </source>
</evidence>
<evidence type="ECO:0000256" key="7">
    <source>
        <dbReference type="ARBA" id="ARBA00022603"/>
    </source>
</evidence>
<dbReference type="GO" id="GO:0015030">
    <property type="term" value="C:Cajal body"/>
    <property type="evidence" value="ECO:0007669"/>
    <property type="project" value="UniProtKB-SubCell"/>
</dbReference>
<feature type="region of interest" description="Disordered" evidence="23">
    <location>
        <begin position="330"/>
        <end position="517"/>
    </location>
</feature>
<keyword evidence="9" id="KW-0949">S-adenosyl-L-methionine</keyword>
<keyword evidence="26" id="KW-1185">Reference proteome</keyword>
<keyword evidence="7" id="KW-0489">Methyltransferase</keyword>
<evidence type="ECO:0000256" key="18">
    <source>
        <dbReference type="ARBA" id="ARBA00049790"/>
    </source>
</evidence>
<dbReference type="InterPro" id="IPR019012">
    <property type="entry name" value="RNA_cap_Gua-N2-MeTrfase"/>
</dbReference>
<dbReference type="SUPFAM" id="SSF53335">
    <property type="entry name" value="S-adenosyl-L-methionine-dependent methyltransferases"/>
    <property type="match status" value="1"/>
</dbReference>
<comment type="subunit">
    <text evidence="20">May form homooligomers. Interacts with CREBBP/CBP, EED/WAIT1, EP300/P300, NCOA6/PRIP, PPARBP/PBP and SMN.</text>
</comment>
<dbReference type="Gene3D" id="3.40.50.150">
    <property type="entry name" value="Vaccinia Virus protein VP39"/>
    <property type="match status" value="1"/>
</dbReference>
<keyword evidence="11" id="KW-0804">Transcription</keyword>
<feature type="region of interest" description="Disordered" evidence="23">
    <location>
        <begin position="532"/>
        <end position="570"/>
    </location>
</feature>
<evidence type="ECO:0000256" key="3">
    <source>
        <dbReference type="ARBA" id="ARBA00004604"/>
    </source>
</evidence>
<evidence type="ECO:0000256" key="2">
    <source>
        <dbReference type="ARBA" id="ARBA00004496"/>
    </source>
</evidence>
<evidence type="ECO:0000256" key="14">
    <source>
        <dbReference type="ARBA" id="ARBA00047418"/>
    </source>
</evidence>
<feature type="compositionally biased region" description="Basic and acidic residues" evidence="23">
    <location>
        <begin position="591"/>
        <end position="607"/>
    </location>
</feature>
<evidence type="ECO:0000256" key="8">
    <source>
        <dbReference type="ARBA" id="ARBA00022679"/>
    </source>
</evidence>
<dbReference type="AlphaFoldDB" id="A0A9P6RHI0"/>
<dbReference type="Pfam" id="PF09445">
    <property type="entry name" value="Methyltransf_15"/>
    <property type="match status" value="1"/>
</dbReference>
<accession>A0A9P6RHI0</accession>
<name>A0A9P6RHI0_9FUNG</name>
<comment type="catalytic activity">
    <reaction evidence="15">
        <text>a 5'-end (N(7)-methyl 5'-triphosphoguanosine)-ribonucleoside in snoRNA + S-adenosyl-L-methionine = a 5'-end (N(2),N(7)-dimethyl 5'-triphosphoguanosine)-ribonucleoside in snoRNA + S-adenosyl-L-homocysteine + H(+)</text>
        <dbReference type="Rhea" id="RHEA:78475"/>
        <dbReference type="Rhea" id="RHEA-COMP:19086"/>
        <dbReference type="Rhea" id="RHEA-COMP:19088"/>
        <dbReference type="ChEBI" id="CHEBI:15378"/>
        <dbReference type="ChEBI" id="CHEBI:57856"/>
        <dbReference type="ChEBI" id="CHEBI:59789"/>
        <dbReference type="ChEBI" id="CHEBI:156461"/>
        <dbReference type="ChEBI" id="CHEBI:172880"/>
    </reaction>
    <physiologicalReaction direction="left-to-right" evidence="15">
        <dbReference type="Rhea" id="RHEA:78476"/>
    </physiologicalReaction>
</comment>
<dbReference type="InterPro" id="IPR029063">
    <property type="entry name" value="SAM-dependent_MTases_sf"/>
</dbReference>
<dbReference type="PANTHER" id="PTHR14741:SF32">
    <property type="entry name" value="TRIMETHYLGUANOSINE SYNTHASE"/>
    <property type="match status" value="1"/>
</dbReference>
<dbReference type="OrthoDB" id="194443at2759"/>
<evidence type="ECO:0000256" key="5">
    <source>
        <dbReference type="ARBA" id="ARBA00022490"/>
    </source>
</evidence>